<evidence type="ECO:0000313" key="1">
    <source>
        <dbReference type="EMBL" id="KAJ3079349.1"/>
    </source>
</evidence>
<gene>
    <name evidence="1" type="ORF">HK100_010444</name>
</gene>
<evidence type="ECO:0000313" key="2">
    <source>
        <dbReference type="Proteomes" id="UP001211907"/>
    </source>
</evidence>
<keyword evidence="2" id="KW-1185">Reference proteome</keyword>
<accession>A0AAD5SNZ4</accession>
<name>A0AAD5SNZ4_9FUNG</name>
<dbReference type="EMBL" id="JADGJH010005764">
    <property type="protein sequence ID" value="KAJ3079349.1"/>
    <property type="molecule type" value="Genomic_DNA"/>
</dbReference>
<reference evidence="1" key="1">
    <citation type="submission" date="2020-05" db="EMBL/GenBank/DDBJ databases">
        <title>Phylogenomic resolution of chytrid fungi.</title>
        <authorList>
            <person name="Stajich J.E."/>
            <person name="Amses K."/>
            <person name="Simmons R."/>
            <person name="Seto K."/>
            <person name="Myers J."/>
            <person name="Bonds A."/>
            <person name="Quandt C.A."/>
            <person name="Barry K."/>
            <person name="Liu P."/>
            <person name="Grigoriev I."/>
            <person name="Longcore J.E."/>
            <person name="James T.Y."/>
        </authorList>
    </citation>
    <scope>NUCLEOTIDE SEQUENCE</scope>
    <source>
        <strain evidence="1">JEL0513</strain>
    </source>
</reference>
<dbReference type="Proteomes" id="UP001211907">
    <property type="component" value="Unassembled WGS sequence"/>
</dbReference>
<organism evidence="1 2">
    <name type="scientific">Physocladia obscura</name>
    <dbReference type="NCBI Taxonomy" id="109957"/>
    <lineage>
        <taxon>Eukaryota</taxon>
        <taxon>Fungi</taxon>
        <taxon>Fungi incertae sedis</taxon>
        <taxon>Chytridiomycota</taxon>
        <taxon>Chytridiomycota incertae sedis</taxon>
        <taxon>Chytridiomycetes</taxon>
        <taxon>Chytridiales</taxon>
        <taxon>Chytriomycetaceae</taxon>
        <taxon>Physocladia</taxon>
    </lineage>
</organism>
<dbReference type="AlphaFoldDB" id="A0AAD5SNZ4"/>
<proteinExistence type="predicted"/>
<comment type="caution">
    <text evidence="1">The sequence shown here is derived from an EMBL/GenBank/DDBJ whole genome shotgun (WGS) entry which is preliminary data.</text>
</comment>
<sequence length="97" mass="11093">MMETSRHPDQRHPDQEIFEAYVQSVSGTAMKNNQGFQRVLDTRDEDIYKYYVTQSGNNSIASYFEGGSTSTGVDGRSESEEARYEAYARWVTTGKYN</sequence>
<protein>
    <submittedName>
        <fullName evidence="1">Uncharacterized protein</fullName>
    </submittedName>
</protein>